<dbReference type="SMART" id="SM00316">
    <property type="entry name" value="S1"/>
    <property type="match status" value="1"/>
</dbReference>
<reference evidence="11 12" key="2">
    <citation type="journal article" date="2021" name="Int. J. Syst. Evol. Microbiol.">
        <title>Roseibium litorale sp. nov., isolated from a tidal flat sediment and proposal for the reclassification of Labrenzia polysiphoniae as Roseibium polysiphoniae comb. nov.</title>
        <authorList>
            <person name="Liu Y."/>
            <person name="Pei T."/>
            <person name="Du J."/>
            <person name="Chao M."/>
            <person name="Deng M.R."/>
            <person name="Zhu H."/>
        </authorList>
    </citation>
    <scope>NUCLEOTIDE SEQUENCE [LARGE SCALE GENOMIC DNA]</scope>
    <source>
        <strain evidence="11 12">4C16A</strain>
    </source>
</reference>
<comment type="subunit">
    <text evidence="7">Monomer. Binds directly to the core enzyme of the DNA-dependent RNA polymerase and to nascent RNA.</text>
</comment>
<dbReference type="SUPFAM" id="SSF50249">
    <property type="entry name" value="Nucleic acid-binding proteins"/>
    <property type="match status" value="1"/>
</dbReference>
<feature type="compositionally biased region" description="Acidic residues" evidence="9">
    <location>
        <begin position="515"/>
        <end position="539"/>
    </location>
</feature>
<keyword evidence="4 7" id="KW-0694">RNA-binding</keyword>
<dbReference type="InterPro" id="IPR025249">
    <property type="entry name" value="TF_NusA_KH_1st"/>
</dbReference>
<dbReference type="Pfam" id="PF13184">
    <property type="entry name" value="KH_NusA_1st"/>
    <property type="match status" value="1"/>
</dbReference>
<dbReference type="Gene3D" id="1.10.150.20">
    <property type="entry name" value="5' to 3' exonuclease, C-terminal subdomain"/>
    <property type="match status" value="2"/>
</dbReference>
<dbReference type="CDD" id="cd22529">
    <property type="entry name" value="KH-II_NusA_rpt2"/>
    <property type="match status" value="1"/>
</dbReference>
<dbReference type="PROSITE" id="PS50126">
    <property type="entry name" value="S1"/>
    <property type="match status" value="1"/>
</dbReference>
<dbReference type="InterPro" id="IPR004087">
    <property type="entry name" value="KH_dom"/>
</dbReference>
<gene>
    <name evidence="7 11" type="primary">nusA</name>
    <name evidence="11" type="ORF">IG616_09935</name>
</gene>
<dbReference type="CDD" id="cd02134">
    <property type="entry name" value="KH-II_NusA_rpt1"/>
    <property type="match status" value="1"/>
</dbReference>
<evidence type="ECO:0000256" key="1">
    <source>
        <dbReference type="ARBA" id="ARBA00022472"/>
    </source>
</evidence>
<dbReference type="Pfam" id="PF14520">
    <property type="entry name" value="HHH_5"/>
    <property type="match status" value="1"/>
</dbReference>
<dbReference type="Pfam" id="PF00575">
    <property type="entry name" value="S1"/>
    <property type="match status" value="1"/>
</dbReference>
<dbReference type="SMART" id="SM00322">
    <property type="entry name" value="KH"/>
    <property type="match status" value="2"/>
</dbReference>
<evidence type="ECO:0000256" key="7">
    <source>
        <dbReference type="HAMAP-Rule" id="MF_00945"/>
    </source>
</evidence>
<dbReference type="Pfam" id="PF26594">
    <property type="entry name" value="KH_NusA_2nd"/>
    <property type="match status" value="1"/>
</dbReference>
<sequence length="546" mass="60359">MAISANRLELLQIADAVAREKSIDRGIVITAMEDAIQKAARSRYGTETEVRAEINSKTGEIRLQRLLQVVETVENVSTEISIEDAQARNPEATLGDYIAEPLPPLDFGRIAAQSAKQVIVQKVREAERDRQYDEFKDRIGEVVNGVVKRAEYGNVIVDLGRGEGIVRRDELIPREAFRTGDRIRAYIYDVRREQRGPQIFLSRTHPQFMSKLFAQEVPEIYDGVIEIRAVARDPGSRAKIAVISKDSSIDPVGACVGMRGSRVQAVVGELQGEKIDIIPWNDDPATFIVNALQPAEVAKVVLDEDAERIEVVVPDEQLSLAIGRRGQNVRLASQLTGWAIDIMTEQEESERRQKEFQERSQLFMEALNVDEMVGQLLATEGFASVEEVAYVDLDEISMIEGFDDDTAEEIQARARDYLDELEAKLDQERRDLGVSDDLRSIDGLTTAMLVALGKEDIKTVEDLAGCAADDLVGWSERKDGETKRYEGALSGCDLSRADAEAMVMAARLAAGWITEEELASEEAADEDGDDDEAAGEEASEGVILNG</sequence>
<dbReference type="InterPro" id="IPR012340">
    <property type="entry name" value="NA-bd_OB-fold"/>
</dbReference>
<evidence type="ECO:0000256" key="9">
    <source>
        <dbReference type="SAM" id="MobiDB-lite"/>
    </source>
</evidence>
<proteinExistence type="inferred from homology"/>
<evidence type="ECO:0000313" key="11">
    <source>
        <dbReference type="EMBL" id="MBD8891870.1"/>
    </source>
</evidence>
<dbReference type="InterPro" id="IPR010213">
    <property type="entry name" value="TF_NusA"/>
</dbReference>
<dbReference type="InterPro" id="IPR010214">
    <property type="entry name" value="Tscrpt_termin_fac_NusA_C_rpt"/>
</dbReference>
<accession>A0ABR9CLZ2</accession>
<dbReference type="Proteomes" id="UP000632063">
    <property type="component" value="Unassembled WGS sequence"/>
</dbReference>
<dbReference type="InterPro" id="IPR036555">
    <property type="entry name" value="NusA_N_sf"/>
</dbReference>
<dbReference type="Gene3D" id="3.30.300.20">
    <property type="match status" value="2"/>
</dbReference>
<dbReference type="InterPro" id="IPR013735">
    <property type="entry name" value="TF_NusA_N"/>
</dbReference>
<comment type="subcellular location">
    <subcellularLocation>
        <location evidence="7">Cytoplasm</location>
    </subcellularLocation>
</comment>
<dbReference type="SUPFAM" id="SSF47794">
    <property type="entry name" value="Rad51 N-terminal domain-like"/>
    <property type="match status" value="1"/>
</dbReference>
<dbReference type="PANTHER" id="PTHR22648">
    <property type="entry name" value="TRANSCRIPTION TERMINATION FACTOR NUSA"/>
    <property type="match status" value="1"/>
</dbReference>
<dbReference type="NCBIfam" id="TIGR01954">
    <property type="entry name" value="nusA_Cterm_rpt"/>
    <property type="match status" value="1"/>
</dbReference>
<comment type="caution">
    <text evidence="11">The sequence shown here is derived from an EMBL/GenBank/DDBJ whole genome shotgun (WGS) entry which is preliminary data.</text>
</comment>
<keyword evidence="3 7" id="KW-0889">Transcription antitermination</keyword>
<dbReference type="Gene3D" id="2.40.50.140">
    <property type="entry name" value="Nucleic acid-binding proteins"/>
    <property type="match status" value="1"/>
</dbReference>
<evidence type="ECO:0000256" key="2">
    <source>
        <dbReference type="ARBA" id="ARBA00022490"/>
    </source>
</evidence>
<dbReference type="CDD" id="cd04455">
    <property type="entry name" value="S1_NusA"/>
    <property type="match status" value="1"/>
</dbReference>
<keyword evidence="2 7" id="KW-0963">Cytoplasm</keyword>
<keyword evidence="6 7" id="KW-0804">Transcription</keyword>
<feature type="domain" description="S1 motif" evidence="10">
    <location>
        <begin position="140"/>
        <end position="204"/>
    </location>
</feature>
<feature type="region of interest" description="Disordered" evidence="9">
    <location>
        <begin position="515"/>
        <end position="546"/>
    </location>
</feature>
<feature type="coiled-coil region" evidence="8">
    <location>
        <begin position="407"/>
        <end position="438"/>
    </location>
</feature>
<organism evidence="11 12">
    <name type="scientific">Roseibium litorale</name>
    <dbReference type="NCBI Taxonomy" id="2803841"/>
    <lineage>
        <taxon>Bacteria</taxon>
        <taxon>Pseudomonadati</taxon>
        <taxon>Pseudomonadota</taxon>
        <taxon>Alphaproteobacteria</taxon>
        <taxon>Hyphomicrobiales</taxon>
        <taxon>Stappiaceae</taxon>
        <taxon>Roseibium</taxon>
    </lineage>
</organism>
<keyword evidence="12" id="KW-1185">Reference proteome</keyword>
<dbReference type="InterPro" id="IPR015946">
    <property type="entry name" value="KH_dom-like_a/b"/>
</dbReference>
<comment type="function">
    <text evidence="7">Participates in both transcription termination and antitermination.</text>
</comment>
<dbReference type="InterPro" id="IPR030842">
    <property type="entry name" value="TF_NusA_bacterial"/>
</dbReference>
<protein>
    <recommendedName>
        <fullName evidence="7">Transcription termination/antitermination protein NusA</fullName>
    </recommendedName>
</protein>
<dbReference type="NCBIfam" id="TIGR01953">
    <property type="entry name" value="NusA"/>
    <property type="match status" value="1"/>
</dbReference>
<evidence type="ECO:0000313" key="12">
    <source>
        <dbReference type="Proteomes" id="UP000632063"/>
    </source>
</evidence>
<evidence type="ECO:0000256" key="8">
    <source>
        <dbReference type="SAM" id="Coils"/>
    </source>
</evidence>
<keyword evidence="1 7" id="KW-0806">Transcription termination</keyword>
<dbReference type="RefSeq" id="WP_192148004.1">
    <property type="nucleotide sequence ID" value="NZ_JACYXI010000005.1"/>
</dbReference>
<dbReference type="SUPFAM" id="SSF69705">
    <property type="entry name" value="Transcription factor NusA, N-terminal domain"/>
    <property type="match status" value="1"/>
</dbReference>
<comment type="similarity">
    <text evidence="7">Belongs to the NusA family.</text>
</comment>
<evidence type="ECO:0000256" key="3">
    <source>
        <dbReference type="ARBA" id="ARBA00022814"/>
    </source>
</evidence>
<dbReference type="PROSITE" id="PS50084">
    <property type="entry name" value="KH_TYPE_1"/>
    <property type="match status" value="1"/>
</dbReference>
<dbReference type="PANTHER" id="PTHR22648:SF0">
    <property type="entry name" value="TRANSCRIPTION TERMINATION_ANTITERMINATION PROTEIN NUSA"/>
    <property type="match status" value="1"/>
</dbReference>
<evidence type="ECO:0000256" key="6">
    <source>
        <dbReference type="ARBA" id="ARBA00023163"/>
    </source>
</evidence>
<evidence type="ECO:0000256" key="4">
    <source>
        <dbReference type="ARBA" id="ARBA00022884"/>
    </source>
</evidence>
<dbReference type="InterPro" id="IPR010995">
    <property type="entry name" value="DNA_repair_Rad51/TF_NusA_a-hlx"/>
</dbReference>
<dbReference type="Gene3D" id="3.30.1480.10">
    <property type="entry name" value="NusA, N-terminal domain"/>
    <property type="match status" value="1"/>
</dbReference>
<dbReference type="HAMAP" id="MF_00945_B">
    <property type="entry name" value="NusA_B"/>
    <property type="match status" value="1"/>
</dbReference>
<dbReference type="EMBL" id="JACYXI010000005">
    <property type="protein sequence ID" value="MBD8891870.1"/>
    <property type="molecule type" value="Genomic_DNA"/>
</dbReference>
<dbReference type="InterPro" id="IPR058582">
    <property type="entry name" value="KH_NusA_2nd"/>
</dbReference>
<keyword evidence="8" id="KW-0175">Coiled coil</keyword>
<reference evidence="12" key="1">
    <citation type="submission" date="2020-09" db="EMBL/GenBank/DDBJ databases">
        <title>The genome sequence of strain Labrenzia suaedae 4C16A.</title>
        <authorList>
            <person name="Liu Y."/>
        </authorList>
    </citation>
    <scope>NUCLEOTIDE SEQUENCE [LARGE SCALE GENOMIC DNA]</scope>
    <source>
        <strain evidence="12">4C16A</strain>
    </source>
</reference>
<dbReference type="InterPro" id="IPR003029">
    <property type="entry name" value="S1_domain"/>
</dbReference>
<evidence type="ECO:0000259" key="10">
    <source>
        <dbReference type="PROSITE" id="PS50126"/>
    </source>
</evidence>
<evidence type="ECO:0000256" key="5">
    <source>
        <dbReference type="ARBA" id="ARBA00023015"/>
    </source>
</evidence>
<dbReference type="SUPFAM" id="SSF54814">
    <property type="entry name" value="Prokaryotic type KH domain (KH-domain type II)"/>
    <property type="match status" value="2"/>
</dbReference>
<name>A0ABR9CLZ2_9HYPH</name>
<dbReference type="Pfam" id="PF08529">
    <property type="entry name" value="NusA_N"/>
    <property type="match status" value="1"/>
</dbReference>
<dbReference type="InterPro" id="IPR009019">
    <property type="entry name" value="KH_sf_prok-type"/>
</dbReference>
<keyword evidence="5 7" id="KW-0805">Transcription regulation</keyword>